<organism evidence="2 3">
    <name type="scientific">Shewanella cutis</name>
    <dbReference type="NCBI Taxonomy" id="2766780"/>
    <lineage>
        <taxon>Bacteria</taxon>
        <taxon>Pseudomonadati</taxon>
        <taxon>Pseudomonadota</taxon>
        <taxon>Gammaproteobacteria</taxon>
        <taxon>Alteromonadales</taxon>
        <taxon>Shewanellaceae</taxon>
        <taxon>Shewanella</taxon>
    </lineage>
</organism>
<dbReference type="Proteomes" id="UP000829384">
    <property type="component" value="Unassembled WGS sequence"/>
</dbReference>
<comment type="caution">
    <text evidence="2">The sequence shown here is derived from an EMBL/GenBank/DDBJ whole genome shotgun (WGS) entry which is preliminary data.</text>
</comment>
<gene>
    <name evidence="2" type="ORF">H9J30_11980</name>
</gene>
<name>A0ABS9QW95_9GAMM</name>
<reference evidence="2 3" key="1">
    <citation type="submission" date="2020-08" db="EMBL/GenBank/DDBJ databases">
        <title>Whole genome sequence of Shewanella sp strain PS-2.</title>
        <authorList>
            <person name="Das S.K."/>
        </authorList>
    </citation>
    <scope>NUCLEOTIDE SEQUENCE [LARGE SCALE GENOMIC DNA]</scope>
    <source>
        <strain evidence="2 3">PS-2</strain>
    </source>
</reference>
<sequence length="292" mass="33078">MSLLVGLGQGLMGAGQAISQGLYAYAMAMRDDERERMREASMEKRWAKEDERIAKQDARYEQQQAKEDQRYAERSAKEDARYQDSVKFREQDANRANAREGRQDEKQSAAMLAQALERLDSIKNDKAKEIQEMFVDPMTKQVTDQEAYRAAMADLNKSYLQDASRMVQQSGMSEAQVNKYGFSMYLPEAEPETKTVIEPQMSAQPAQPSFDIGGWANGVRHPQAQAQASSAMPKQGETKRDMAMDFLLNDRGEITRKPGLLSPDTISQQNEYLKRMRENGIQSAYGASMMPR</sequence>
<protein>
    <submittedName>
        <fullName evidence="2">Uncharacterized protein</fullName>
    </submittedName>
</protein>
<evidence type="ECO:0000313" key="2">
    <source>
        <dbReference type="EMBL" id="MCG9964630.1"/>
    </source>
</evidence>
<dbReference type="EMBL" id="JACSDI010000007">
    <property type="protein sequence ID" value="MCG9964630.1"/>
    <property type="molecule type" value="Genomic_DNA"/>
</dbReference>
<proteinExistence type="predicted"/>
<evidence type="ECO:0000313" key="3">
    <source>
        <dbReference type="Proteomes" id="UP000829384"/>
    </source>
</evidence>
<keyword evidence="3" id="KW-1185">Reference proteome</keyword>
<dbReference type="RefSeq" id="WP_240131247.1">
    <property type="nucleotide sequence ID" value="NZ_JACSDI010000007.1"/>
</dbReference>
<accession>A0ABS9QW95</accession>
<evidence type="ECO:0000256" key="1">
    <source>
        <dbReference type="SAM" id="MobiDB-lite"/>
    </source>
</evidence>
<feature type="region of interest" description="Disordered" evidence="1">
    <location>
        <begin position="57"/>
        <end position="107"/>
    </location>
</feature>